<keyword evidence="11 14" id="KW-0472">Membrane</keyword>
<feature type="region of interest" description="Disordered" evidence="13">
    <location>
        <begin position="629"/>
        <end position="670"/>
    </location>
</feature>
<evidence type="ECO:0000256" key="5">
    <source>
        <dbReference type="ARBA" id="ARBA00022692"/>
    </source>
</evidence>
<evidence type="ECO:0000256" key="2">
    <source>
        <dbReference type="ARBA" id="ARBA00004567"/>
    </source>
</evidence>
<keyword evidence="12" id="KW-0539">Nucleus</keyword>
<evidence type="ECO:0000256" key="9">
    <source>
        <dbReference type="ARBA" id="ARBA00023010"/>
    </source>
</evidence>
<name>E9E100_METAQ</name>
<accession>E9E100</accession>
<dbReference type="HOGENOM" id="CLU_029386_1_0_1"/>
<dbReference type="InParanoid" id="E9E100"/>
<evidence type="ECO:0000313" key="16">
    <source>
        <dbReference type="Proteomes" id="UP000002499"/>
    </source>
</evidence>
<dbReference type="GO" id="GO:0070762">
    <property type="term" value="C:nuclear pore transmembrane ring"/>
    <property type="evidence" value="ECO:0007669"/>
    <property type="project" value="TreeGrafter"/>
</dbReference>
<reference evidence="15 16" key="1">
    <citation type="journal article" date="2011" name="PLoS Genet.">
        <title>Genome sequencing and comparative transcriptomics of the model entomopathogenic fungi Metarhizium anisopliae and M. acridum.</title>
        <authorList>
            <person name="Gao Q."/>
            <person name="Jin K."/>
            <person name="Ying S.H."/>
            <person name="Zhang Y."/>
            <person name="Xiao G."/>
            <person name="Shang Y."/>
            <person name="Duan Z."/>
            <person name="Hu X."/>
            <person name="Xie X.Q."/>
            <person name="Zhou G."/>
            <person name="Peng G."/>
            <person name="Luo Z."/>
            <person name="Huang W."/>
            <person name="Wang B."/>
            <person name="Fang W."/>
            <person name="Wang S."/>
            <person name="Zhong Y."/>
            <person name="Ma L.J."/>
            <person name="St Leger R.J."/>
            <person name="Zhao G.P."/>
            <person name="Pei Y."/>
            <person name="Feng M.G."/>
            <person name="Xia Y."/>
            <person name="Wang C."/>
        </authorList>
    </citation>
    <scope>NUCLEOTIDE SEQUENCE [LARGE SCALE GENOMIC DNA]</scope>
    <source>
        <strain evidence="15 16">CQMa 102</strain>
    </source>
</reference>
<dbReference type="GO" id="GO:0031965">
    <property type="term" value="C:nuclear membrane"/>
    <property type="evidence" value="ECO:0007669"/>
    <property type="project" value="UniProtKB-SubCell"/>
</dbReference>
<keyword evidence="10" id="KW-0906">Nuclear pore complex</keyword>
<dbReference type="eggNOG" id="ENOG502S1MG">
    <property type="taxonomic scope" value="Eukaryota"/>
</dbReference>
<evidence type="ECO:0000256" key="7">
    <source>
        <dbReference type="ARBA" id="ARBA00022927"/>
    </source>
</evidence>
<proteinExistence type="inferred from homology"/>
<comment type="similarity">
    <text evidence="3">Belongs to the NDC1 family.</text>
</comment>
<keyword evidence="6" id="KW-0509">mRNA transport</keyword>
<comment type="subcellular location">
    <subcellularLocation>
        <location evidence="1">Nucleus membrane</location>
        <topology evidence="1">Multi-pass membrane protein</topology>
    </subcellularLocation>
    <subcellularLocation>
        <location evidence="2">Nucleus</location>
        <location evidence="2">Nuclear pore complex</location>
    </subcellularLocation>
</comment>
<evidence type="ECO:0000256" key="10">
    <source>
        <dbReference type="ARBA" id="ARBA00023132"/>
    </source>
</evidence>
<evidence type="ECO:0000256" key="3">
    <source>
        <dbReference type="ARBA" id="ARBA00005760"/>
    </source>
</evidence>
<dbReference type="GO" id="GO:0005816">
    <property type="term" value="C:spindle pole body"/>
    <property type="evidence" value="ECO:0007669"/>
    <property type="project" value="TreeGrafter"/>
</dbReference>
<feature type="compositionally biased region" description="Basic and acidic residues" evidence="13">
    <location>
        <begin position="640"/>
        <end position="670"/>
    </location>
</feature>
<dbReference type="GO" id="GO:0006999">
    <property type="term" value="P:nuclear pore organization"/>
    <property type="evidence" value="ECO:0007669"/>
    <property type="project" value="TreeGrafter"/>
</dbReference>
<dbReference type="PANTHER" id="PTHR13269:SF6">
    <property type="entry name" value="NUCLEOPORIN NDC1"/>
    <property type="match status" value="1"/>
</dbReference>
<evidence type="ECO:0000256" key="4">
    <source>
        <dbReference type="ARBA" id="ARBA00022448"/>
    </source>
</evidence>
<keyword evidence="15" id="KW-0946">Virion</keyword>
<dbReference type="EMBL" id="GL698491">
    <property type="protein sequence ID" value="EFY90302.1"/>
    <property type="molecule type" value="Genomic_DNA"/>
</dbReference>
<dbReference type="AlphaFoldDB" id="E9E100"/>
<dbReference type="OMA" id="WQTANLF"/>
<keyword evidence="7" id="KW-0653">Protein transport</keyword>
<feature type="transmembrane region" description="Helical" evidence="14">
    <location>
        <begin position="14"/>
        <end position="34"/>
    </location>
</feature>
<evidence type="ECO:0000256" key="1">
    <source>
        <dbReference type="ARBA" id="ARBA00004232"/>
    </source>
</evidence>
<dbReference type="GO" id="GO:0051028">
    <property type="term" value="P:mRNA transport"/>
    <property type="evidence" value="ECO:0007669"/>
    <property type="project" value="UniProtKB-KW"/>
</dbReference>
<evidence type="ECO:0000256" key="11">
    <source>
        <dbReference type="ARBA" id="ARBA00023136"/>
    </source>
</evidence>
<organism evidence="16">
    <name type="scientific">Metarhizium acridum (strain CQMa 102)</name>
    <dbReference type="NCBI Taxonomy" id="655827"/>
    <lineage>
        <taxon>Eukaryota</taxon>
        <taxon>Fungi</taxon>
        <taxon>Dikarya</taxon>
        <taxon>Ascomycota</taxon>
        <taxon>Pezizomycotina</taxon>
        <taxon>Sordariomycetes</taxon>
        <taxon>Hypocreomycetidae</taxon>
        <taxon>Hypocreales</taxon>
        <taxon>Clavicipitaceae</taxon>
        <taxon>Metarhizium</taxon>
    </lineage>
</organism>
<dbReference type="GO" id="GO:0106166">
    <property type="term" value="F:spindle pole body-nuclear membrane anchor activity"/>
    <property type="evidence" value="ECO:0007669"/>
    <property type="project" value="TreeGrafter"/>
</dbReference>
<keyword evidence="16" id="KW-1185">Reference proteome</keyword>
<dbReference type="Proteomes" id="UP000002499">
    <property type="component" value="Unassembled WGS sequence"/>
</dbReference>
<gene>
    <name evidence="15" type="ORF">MAC_03548</name>
</gene>
<evidence type="ECO:0000256" key="13">
    <source>
        <dbReference type="SAM" id="MobiDB-lite"/>
    </source>
</evidence>
<evidence type="ECO:0000256" key="14">
    <source>
        <dbReference type="SAM" id="Phobius"/>
    </source>
</evidence>
<keyword evidence="5 14" id="KW-0812">Transmembrane</keyword>
<keyword evidence="15" id="KW-0261">Viral envelope protein</keyword>
<feature type="transmembrane region" description="Helical" evidence="14">
    <location>
        <begin position="224"/>
        <end position="250"/>
    </location>
</feature>
<dbReference type="Pfam" id="PF09531">
    <property type="entry name" value="Ndc1_Nup"/>
    <property type="match status" value="1"/>
</dbReference>
<sequence>MAGAPALFLNRHSFAGYILFGSLVPCQLELMFVLPRPCPCINVSRRSANPSFIVADFWSWFPIGPTGFRTLLIFSCGLSILILRIAHYHVGLKTTESGLQALGSSLLSAQTYETAFWYSISSFLFCSIFLFSMSESSNLHWITYFSGTRARLNERPLFLACYLGVCALFQTITHYKIDVDRLDFDISKHQTKVQQKALGVLPRSFQIVLLQLPGTLAQSAQQAVSALVASLFIYYFILRSSAWGWALTFFRPFYSLPKTNIVPATWPTDIYLLVRCVYAGTLMQFVWAAGNTAFSVFMVREPLKNGNPLTSESKDPNGSLLNGLKSKKLSIKSFAMWELALIARDFEVRRQAIFCDIDRKDGPMWSQVYSICMELLKQIETRVDEYGKAPPLAFAQPNPVVEAKQRTAAPLRQEAIFTKKGETPGLLGGVEKALDQIARTPGSSPVSELSPLAKKTWRDAKDRMLTREQQEALSPEHLRSEFGNWTTSLLRIGYIGRLFRHDFRTRIAGVVLGTPYAEPTLYTNAAQALCLLAVHSLAEDQFGNVHRDVPSIIRTLTAVIRKVEGLHQRFPLHWTDPSGTKESPEVDQILDALRTGLEQVVAKFEPYSSDLRLSLGDLRLAKEAIVKPEKEAPVPEEMEPVVKPKTIDEKNVEPSRNRREFKRAEMEQAR</sequence>
<evidence type="ECO:0000256" key="12">
    <source>
        <dbReference type="ARBA" id="ARBA00023242"/>
    </source>
</evidence>
<evidence type="ECO:0000256" key="8">
    <source>
        <dbReference type="ARBA" id="ARBA00022989"/>
    </source>
</evidence>
<keyword evidence="9" id="KW-0811">Translocation</keyword>
<dbReference type="GO" id="GO:0070631">
    <property type="term" value="P:spindle pole body localization"/>
    <property type="evidence" value="ECO:0007669"/>
    <property type="project" value="TreeGrafter"/>
</dbReference>
<dbReference type="GO" id="GO:0015031">
    <property type="term" value="P:protein transport"/>
    <property type="evidence" value="ECO:0007669"/>
    <property type="project" value="UniProtKB-KW"/>
</dbReference>
<dbReference type="PANTHER" id="PTHR13269">
    <property type="entry name" value="NUCLEOPORIN NDC1"/>
    <property type="match status" value="1"/>
</dbReference>
<evidence type="ECO:0000313" key="15">
    <source>
        <dbReference type="EMBL" id="EFY90302.1"/>
    </source>
</evidence>
<protein>
    <submittedName>
        <fullName evidence="15">Nuclear envelope protein</fullName>
    </submittedName>
</protein>
<dbReference type="STRING" id="655827.E9E100"/>
<keyword evidence="8 14" id="KW-1133">Transmembrane helix</keyword>
<keyword evidence="4" id="KW-0813">Transport</keyword>
<dbReference type="InterPro" id="IPR019049">
    <property type="entry name" value="Nucleoporin_prot_Ndc1/Nup"/>
</dbReference>
<evidence type="ECO:0000256" key="6">
    <source>
        <dbReference type="ARBA" id="ARBA00022816"/>
    </source>
</evidence>
<feature type="transmembrane region" description="Helical" evidence="14">
    <location>
        <begin position="71"/>
        <end position="90"/>
    </location>
</feature>
<dbReference type="OrthoDB" id="67850at2759"/>